<proteinExistence type="predicted"/>
<keyword evidence="1" id="KW-1133">Transmembrane helix</keyword>
<gene>
    <name evidence="2" type="ORF">GCM10007877_05960</name>
</gene>
<name>A0AA37T934_9GAMM</name>
<dbReference type="InterPro" id="IPR011990">
    <property type="entry name" value="TPR-like_helical_dom_sf"/>
</dbReference>
<feature type="transmembrane region" description="Helical" evidence="1">
    <location>
        <begin position="156"/>
        <end position="175"/>
    </location>
</feature>
<evidence type="ECO:0000256" key="1">
    <source>
        <dbReference type="SAM" id="Phobius"/>
    </source>
</evidence>
<dbReference type="AlphaFoldDB" id="A0AA37T934"/>
<reference evidence="2 3" key="1">
    <citation type="journal article" date="2014" name="Int. J. Syst. Evol. Microbiol.">
        <title>Complete genome sequence of Corynebacterium casei LMG S-19264T (=DSM 44701T), isolated from a smear-ripened cheese.</title>
        <authorList>
            <consortium name="US DOE Joint Genome Institute (JGI-PGF)"/>
            <person name="Walter F."/>
            <person name="Albersmeier A."/>
            <person name="Kalinowski J."/>
            <person name="Ruckert C."/>
        </authorList>
    </citation>
    <scope>NUCLEOTIDE SEQUENCE [LARGE SCALE GENOMIC DNA]</scope>
    <source>
        <strain evidence="2 3">NBRC 110095</strain>
    </source>
</reference>
<feature type="transmembrane region" description="Helical" evidence="1">
    <location>
        <begin position="116"/>
        <end position="135"/>
    </location>
</feature>
<keyword evidence="3" id="KW-1185">Reference proteome</keyword>
<dbReference type="Gene3D" id="1.25.40.10">
    <property type="entry name" value="Tetratricopeptide repeat domain"/>
    <property type="match status" value="1"/>
</dbReference>
<accession>A0AA37T934</accession>
<feature type="transmembrane region" description="Helical" evidence="1">
    <location>
        <begin position="195"/>
        <end position="212"/>
    </location>
</feature>
<evidence type="ECO:0000313" key="2">
    <source>
        <dbReference type="EMBL" id="GLS24882.1"/>
    </source>
</evidence>
<keyword evidence="1" id="KW-0472">Membrane</keyword>
<feature type="transmembrane region" description="Helical" evidence="1">
    <location>
        <begin position="29"/>
        <end position="52"/>
    </location>
</feature>
<dbReference type="EMBL" id="BSPD01000020">
    <property type="protein sequence ID" value="GLS24882.1"/>
    <property type="molecule type" value="Genomic_DNA"/>
</dbReference>
<organism evidence="2 3">
    <name type="scientific">Marinibactrum halimedae</name>
    <dbReference type="NCBI Taxonomy" id="1444977"/>
    <lineage>
        <taxon>Bacteria</taxon>
        <taxon>Pseudomonadati</taxon>
        <taxon>Pseudomonadota</taxon>
        <taxon>Gammaproteobacteria</taxon>
        <taxon>Cellvibrionales</taxon>
        <taxon>Cellvibrionaceae</taxon>
        <taxon>Marinibactrum</taxon>
    </lineage>
</organism>
<feature type="transmembrane region" description="Helical" evidence="1">
    <location>
        <begin position="88"/>
        <end position="110"/>
    </location>
</feature>
<dbReference type="Proteomes" id="UP001156870">
    <property type="component" value="Unassembled WGS sequence"/>
</dbReference>
<sequence length="422" mass="47426">MKHLGAAHSVAPFWRELPSIYRYGFSKDALMAIFGTSLLSQLFIHFPLLLLVPTMLLTRYAFSCLQKTAGGKMHPPELGEGFSGSVKLLLQLIGVNILAVALIIVVAMFVHPTAAIVVALLEVIALPAVFILLAIDEDLKEAVNFGRISQLVASTGISYIVLLTFIAIMISSIGILNALVGDAFPHIQFFIQNTISSYYFVIIFHMLGYLVFQNQEALGFYASDSTQQDTIRSEQKIQEARIEVLVKEGEYESALEVYRQLLPKSLSPVLWERCLTLMLAVGSQTEITRFSDNYLPKLMSRNEEFAVSKMFRSIIEKVPNYGPEDPELRISLAHTLYNAGDFKSTAKLLNNFHKRYEEATYVIEAYTLLANAIEKIPTMASKAESYRKFCNKLIKENQEKEQLQQESVMFEGFLKSSESQSE</sequence>
<evidence type="ECO:0008006" key="4">
    <source>
        <dbReference type="Google" id="ProtNLM"/>
    </source>
</evidence>
<protein>
    <recommendedName>
        <fullName evidence="4">Tetratricopeptide repeat protein</fullName>
    </recommendedName>
</protein>
<evidence type="ECO:0000313" key="3">
    <source>
        <dbReference type="Proteomes" id="UP001156870"/>
    </source>
</evidence>
<keyword evidence="1" id="KW-0812">Transmembrane</keyword>
<comment type="caution">
    <text evidence="2">The sequence shown here is derived from an EMBL/GenBank/DDBJ whole genome shotgun (WGS) entry which is preliminary data.</text>
</comment>